<feature type="region of interest" description="Disordered" evidence="2">
    <location>
        <begin position="324"/>
        <end position="346"/>
    </location>
</feature>
<dbReference type="EMBL" id="LLXH01002021">
    <property type="protein sequence ID" value="PKC56793.1"/>
    <property type="molecule type" value="Genomic_DNA"/>
</dbReference>
<evidence type="ECO:0000256" key="2">
    <source>
        <dbReference type="SAM" id="MobiDB-lite"/>
    </source>
</evidence>
<dbReference type="Proteomes" id="UP000232688">
    <property type="component" value="Unassembled WGS sequence"/>
</dbReference>
<reference evidence="3 4" key="1">
    <citation type="submission" date="2017-10" db="EMBL/GenBank/DDBJ databases">
        <title>Extensive intraspecific genome diversity in a model arbuscular mycorrhizal fungus.</title>
        <authorList>
            <person name="Chen E.C.H."/>
            <person name="Morin E."/>
            <person name="Baudet D."/>
            <person name="Noel J."/>
            <person name="Ndikumana S."/>
            <person name="Charron P."/>
            <person name="St-Onge C."/>
            <person name="Giorgi J."/>
            <person name="Grigoriev I.V."/>
            <person name="Roux C."/>
            <person name="Martin F.M."/>
            <person name="Corradi N."/>
        </authorList>
    </citation>
    <scope>NUCLEOTIDE SEQUENCE [LARGE SCALE GENOMIC DNA]</scope>
    <source>
        <strain evidence="3 4">A1</strain>
    </source>
</reference>
<sequence length="542" mass="63195">MYISLVVPSTTVRARELVMDEAYRLREQQEIDLEKHLLQTLEKERKQREEAMDAELNNEKEILTLVTNGASQNNSMDEEFYDEEGIGSKRKRRILVPIEYSDNEDDENKTEEKKKKIKELKDFGIRMNVKWEELDEDELVVSFVINHLRNKKPAEDLTKEMMMTLDEEIVLTEKADHDPAIQNSEEQSTRSRDILFYDIPSRYSESKVVAVIKQLGKINKIQIKKHHKYQSVKAAITLESDYEKLFVDENVWKVKILSDKVKQKKAYKVIHMNYLQDVAKKNYTFEYGKLIELHGKGNISSMTEISVRRTNSALMSLRLTNNNKGKSVRAKDPPIVTPGTHANGSEHLETDEVVGNINKFCKNLLDENLSPRKSLPIKEYTTLEEVSNVMKEWRNFEFTCGKPLKTPEEIKEAKERENKDWKKWLSHFEKKKPTTKDDEREENLVKKEGVSIKPVTPHECNTVNASCLTRLSCDNLQIKEEKNSESDEGCVKEGKKRILGKQGDRSIAEEHDSDGSWTTVTWKTERKRYLRKPRSRIKLKLE</sequence>
<evidence type="ECO:0000313" key="4">
    <source>
        <dbReference type="Proteomes" id="UP000232688"/>
    </source>
</evidence>
<reference evidence="3 4" key="2">
    <citation type="submission" date="2017-10" db="EMBL/GenBank/DDBJ databases">
        <title>Genome analyses suggest a sexual origin of heterokaryosis in a supposedly ancient asexual fungus.</title>
        <authorList>
            <person name="Corradi N."/>
            <person name="Sedzielewska K."/>
            <person name="Noel J."/>
            <person name="Charron P."/>
            <person name="Farinelli L."/>
            <person name="Marton T."/>
            <person name="Kruger M."/>
            <person name="Pelin A."/>
            <person name="Brachmann A."/>
            <person name="Corradi N."/>
        </authorList>
    </citation>
    <scope>NUCLEOTIDE SEQUENCE [LARGE SCALE GENOMIC DNA]</scope>
    <source>
        <strain evidence="3 4">A1</strain>
    </source>
</reference>
<organism evidence="3 4">
    <name type="scientific">Rhizophagus irregularis</name>
    <dbReference type="NCBI Taxonomy" id="588596"/>
    <lineage>
        <taxon>Eukaryota</taxon>
        <taxon>Fungi</taxon>
        <taxon>Fungi incertae sedis</taxon>
        <taxon>Mucoromycota</taxon>
        <taxon>Glomeromycotina</taxon>
        <taxon>Glomeromycetes</taxon>
        <taxon>Glomerales</taxon>
        <taxon>Glomeraceae</taxon>
        <taxon>Rhizophagus</taxon>
    </lineage>
</organism>
<accession>A0A2N0R0F0</accession>
<comment type="caution">
    <text evidence="3">The sequence shown here is derived from an EMBL/GenBank/DDBJ whole genome shotgun (WGS) entry which is preliminary data.</text>
</comment>
<dbReference type="AlphaFoldDB" id="A0A2N0R0F0"/>
<protein>
    <submittedName>
        <fullName evidence="3">Uncharacterized protein</fullName>
    </submittedName>
</protein>
<gene>
    <name evidence="3" type="ORF">RhiirA1_473478</name>
</gene>
<evidence type="ECO:0000256" key="1">
    <source>
        <dbReference type="SAM" id="Coils"/>
    </source>
</evidence>
<name>A0A2N0R0F0_9GLOM</name>
<keyword evidence="1" id="KW-0175">Coiled coil</keyword>
<dbReference type="VEuPathDB" id="FungiDB:RhiirA1_473478"/>
<evidence type="ECO:0000313" key="3">
    <source>
        <dbReference type="EMBL" id="PKC56793.1"/>
    </source>
</evidence>
<proteinExistence type="predicted"/>
<feature type="coiled-coil region" evidence="1">
    <location>
        <begin position="24"/>
        <end position="58"/>
    </location>
</feature>